<feature type="region of interest" description="Disordered" evidence="2">
    <location>
        <begin position="149"/>
        <end position="181"/>
    </location>
</feature>
<dbReference type="SUPFAM" id="SSF54117">
    <property type="entry name" value="Interleukin 8-like chemokines"/>
    <property type="match status" value="1"/>
</dbReference>
<dbReference type="InterPro" id="IPR001811">
    <property type="entry name" value="Chemokine_IL8-like_dom"/>
</dbReference>
<evidence type="ECO:0000313" key="4">
    <source>
        <dbReference type="Ensembl" id="ENSLBEP00000002767.1"/>
    </source>
</evidence>
<evidence type="ECO:0000313" key="5">
    <source>
        <dbReference type="Proteomes" id="UP000261660"/>
    </source>
</evidence>
<dbReference type="Ensembl" id="ENSLBET00000002926.1">
    <property type="protein sequence ID" value="ENSLBEP00000002767.1"/>
    <property type="gene ID" value="ENSLBEG00000002167.1"/>
</dbReference>
<sequence>MRTHFRRKPLQTVRSVFPGSSFHCIKTRCLVRGNHQSASSAKSNPFFLQRTSGASHFVTMQLCITRLAGLALLVGVLVMAATAEIKVNECCTEVSVQSITAPILGYRIQRRRPPCVRAVIFETSEGEVCSHFQQDWVFAKIKEIEQARRAKKNSTPATSATSATSATATITSSPLKALLKK</sequence>
<evidence type="ECO:0000256" key="2">
    <source>
        <dbReference type="SAM" id="MobiDB-lite"/>
    </source>
</evidence>
<proteinExistence type="predicted"/>
<evidence type="ECO:0000256" key="1">
    <source>
        <dbReference type="ARBA" id="ARBA00022514"/>
    </source>
</evidence>
<evidence type="ECO:0000259" key="3">
    <source>
        <dbReference type="Pfam" id="PF00048"/>
    </source>
</evidence>
<feature type="compositionally biased region" description="Low complexity" evidence="2">
    <location>
        <begin position="154"/>
        <end position="173"/>
    </location>
</feature>
<keyword evidence="5" id="KW-1185">Reference proteome</keyword>
<keyword evidence="1" id="KW-0202">Cytokine</keyword>
<organism evidence="4 5">
    <name type="scientific">Labrus bergylta</name>
    <name type="common">ballan wrasse</name>
    <dbReference type="NCBI Taxonomy" id="56723"/>
    <lineage>
        <taxon>Eukaryota</taxon>
        <taxon>Metazoa</taxon>
        <taxon>Chordata</taxon>
        <taxon>Craniata</taxon>
        <taxon>Vertebrata</taxon>
        <taxon>Euteleostomi</taxon>
        <taxon>Actinopterygii</taxon>
        <taxon>Neopterygii</taxon>
        <taxon>Teleostei</taxon>
        <taxon>Neoteleostei</taxon>
        <taxon>Acanthomorphata</taxon>
        <taxon>Eupercaria</taxon>
        <taxon>Labriformes</taxon>
        <taxon>Labridae</taxon>
        <taxon>Labrus</taxon>
    </lineage>
</organism>
<protein>
    <recommendedName>
        <fullName evidence="3">Chemokine interleukin-8-like domain-containing protein</fullName>
    </recommendedName>
</protein>
<reference evidence="4" key="2">
    <citation type="submission" date="2025-09" db="UniProtKB">
        <authorList>
            <consortium name="Ensembl"/>
        </authorList>
    </citation>
    <scope>IDENTIFICATION</scope>
</reference>
<dbReference type="GO" id="GO:0006955">
    <property type="term" value="P:immune response"/>
    <property type="evidence" value="ECO:0007669"/>
    <property type="project" value="InterPro"/>
</dbReference>
<dbReference type="AlphaFoldDB" id="A0A3Q3E682"/>
<name>A0A3Q3E682_9LABR</name>
<dbReference type="Gene3D" id="2.40.50.40">
    <property type="match status" value="1"/>
</dbReference>
<dbReference type="InParanoid" id="A0A3Q3E682"/>
<dbReference type="InterPro" id="IPR036048">
    <property type="entry name" value="Interleukin_8-like_sf"/>
</dbReference>
<dbReference type="Proteomes" id="UP000261660">
    <property type="component" value="Unplaced"/>
</dbReference>
<dbReference type="GO" id="GO:0005615">
    <property type="term" value="C:extracellular space"/>
    <property type="evidence" value="ECO:0007669"/>
    <property type="project" value="UniProtKB-KW"/>
</dbReference>
<reference evidence="4" key="1">
    <citation type="submission" date="2025-08" db="UniProtKB">
        <authorList>
            <consortium name="Ensembl"/>
        </authorList>
    </citation>
    <scope>IDENTIFICATION</scope>
</reference>
<dbReference type="GeneTree" id="ENSGT00940000171842"/>
<feature type="domain" description="Chemokine interleukin-8-like" evidence="3">
    <location>
        <begin position="89"/>
        <end position="143"/>
    </location>
</feature>
<dbReference type="Pfam" id="PF00048">
    <property type="entry name" value="IL8"/>
    <property type="match status" value="1"/>
</dbReference>
<dbReference type="GO" id="GO:0008009">
    <property type="term" value="F:chemokine activity"/>
    <property type="evidence" value="ECO:0007669"/>
    <property type="project" value="InterPro"/>
</dbReference>
<accession>A0A3Q3E682</accession>